<dbReference type="Gene3D" id="1.10.1060.10">
    <property type="entry name" value="Alpha-helical ferredoxin"/>
    <property type="match status" value="1"/>
</dbReference>
<dbReference type="AlphaFoldDB" id="A0AA41R1Q1"/>
<dbReference type="InterPro" id="IPR025192">
    <property type="entry name" value="Succ_DH/fum_Rdtase_N"/>
</dbReference>
<dbReference type="EMBL" id="JALJRB010000007">
    <property type="protein sequence ID" value="MCJ8500542.1"/>
    <property type="molecule type" value="Genomic_DNA"/>
</dbReference>
<dbReference type="InterPro" id="IPR017896">
    <property type="entry name" value="4Fe4S_Fe-S-bd"/>
</dbReference>
<protein>
    <submittedName>
        <fullName evidence="8">Succinate dehydrogenase/fumarate reductase iron-sulfur subunit</fullName>
    </submittedName>
</protein>
<dbReference type="Gene3D" id="3.10.20.30">
    <property type="match status" value="1"/>
</dbReference>
<reference evidence="8" key="1">
    <citation type="submission" date="2022-04" db="EMBL/GenBank/DDBJ databases">
        <title>Desulfatitalea alkaliphila sp. nov., a novel anaerobic sulfate-reducing bacterium isolated from terrestrial mud volcano, Taman Peninsula, Russia.</title>
        <authorList>
            <person name="Khomyakova M.A."/>
            <person name="Merkel A.Y."/>
            <person name="Slobodkin A.I."/>
        </authorList>
    </citation>
    <scope>NUCLEOTIDE SEQUENCE</scope>
    <source>
        <strain evidence="8">M08but</strain>
    </source>
</reference>
<dbReference type="Pfam" id="PF13085">
    <property type="entry name" value="Fer2_3"/>
    <property type="match status" value="1"/>
</dbReference>
<dbReference type="PANTHER" id="PTHR11921">
    <property type="entry name" value="SUCCINATE DEHYDROGENASE IRON-SULFUR PROTEIN"/>
    <property type="match status" value="1"/>
</dbReference>
<dbReference type="InterPro" id="IPR050573">
    <property type="entry name" value="SDH/FRD_Iron-Sulfur"/>
</dbReference>
<evidence type="ECO:0000259" key="7">
    <source>
        <dbReference type="PROSITE" id="PS51379"/>
    </source>
</evidence>
<dbReference type="GO" id="GO:0009060">
    <property type="term" value="P:aerobic respiration"/>
    <property type="evidence" value="ECO:0007669"/>
    <property type="project" value="TreeGrafter"/>
</dbReference>
<evidence type="ECO:0000313" key="9">
    <source>
        <dbReference type="Proteomes" id="UP001165427"/>
    </source>
</evidence>
<evidence type="ECO:0000256" key="1">
    <source>
        <dbReference type="ARBA" id="ARBA00001927"/>
    </source>
</evidence>
<dbReference type="GO" id="GO:0051537">
    <property type="term" value="F:2 iron, 2 sulfur cluster binding"/>
    <property type="evidence" value="ECO:0007669"/>
    <property type="project" value="InterPro"/>
</dbReference>
<comment type="cofactor">
    <cofactor evidence="1">
        <name>[3Fe-4S] cluster</name>
        <dbReference type="ChEBI" id="CHEBI:21137"/>
    </cofactor>
</comment>
<dbReference type="NCBIfam" id="NF005746">
    <property type="entry name" value="PRK07570.1"/>
    <property type="match status" value="1"/>
</dbReference>
<dbReference type="RefSeq" id="WP_246905225.1">
    <property type="nucleotide sequence ID" value="NZ_JALJRB010000007.1"/>
</dbReference>
<dbReference type="PROSITE" id="PS00197">
    <property type="entry name" value="2FE2S_FER_1"/>
    <property type="match status" value="1"/>
</dbReference>
<comment type="cofactor">
    <cofactor evidence="6">
        <name>[2Fe-2S] cluster</name>
        <dbReference type="ChEBI" id="CHEBI:190135"/>
    </cofactor>
</comment>
<comment type="caution">
    <text evidence="8">The sequence shown here is derived from an EMBL/GenBank/DDBJ whole genome shotgun (WGS) entry which is preliminary data.</text>
</comment>
<keyword evidence="4" id="KW-0408">Iron</keyword>
<evidence type="ECO:0000256" key="6">
    <source>
        <dbReference type="ARBA" id="ARBA00034078"/>
    </source>
</evidence>
<evidence type="ECO:0000313" key="8">
    <source>
        <dbReference type="EMBL" id="MCJ8500542.1"/>
    </source>
</evidence>
<dbReference type="InterPro" id="IPR017900">
    <property type="entry name" value="4Fe4S_Fe_S_CS"/>
</dbReference>
<accession>A0AA41R1Q1</accession>
<sequence length="255" mass="27492">MSTQHLNLTLKVWRQKGPADKGRFDTLQVRDISPDMSFLEMLDVVNEQLTLEGKAPIAFDHDCREGICGMCGAVVNGRPHGALKGTTLCQLHMRHFENGDVIAIEPFRAMAFKVIKDLAVDRSAFDQIIQAGGYISVNAGGAADANAIPVPQDRAELAMDAAQCIGCGACVAACPNASAMLFVSAKLSQMALLPQGRPEAARRAIAMVRAMDRMGFGNCSNETECEAECPKEINITNIARLNREYFKAGFGSAVK</sequence>
<dbReference type="PANTHER" id="PTHR11921:SF41">
    <property type="entry name" value="SUCCINATE DEHYDROGENASE"/>
    <property type="match status" value="1"/>
</dbReference>
<dbReference type="SUPFAM" id="SSF54292">
    <property type="entry name" value="2Fe-2S ferredoxin-like"/>
    <property type="match status" value="1"/>
</dbReference>
<keyword evidence="5" id="KW-0411">Iron-sulfur</keyword>
<dbReference type="Pfam" id="PF13237">
    <property type="entry name" value="Fer4_10"/>
    <property type="match status" value="1"/>
</dbReference>
<dbReference type="InterPro" id="IPR012675">
    <property type="entry name" value="Beta-grasp_dom_sf"/>
</dbReference>
<dbReference type="SUPFAM" id="SSF46548">
    <property type="entry name" value="alpha-helical ferredoxin"/>
    <property type="match status" value="1"/>
</dbReference>
<dbReference type="GO" id="GO:0009055">
    <property type="term" value="F:electron transfer activity"/>
    <property type="evidence" value="ECO:0007669"/>
    <property type="project" value="InterPro"/>
</dbReference>
<evidence type="ECO:0000256" key="4">
    <source>
        <dbReference type="ARBA" id="ARBA00023004"/>
    </source>
</evidence>
<feature type="domain" description="4Fe-4S ferredoxin-type" evidence="7">
    <location>
        <begin position="155"/>
        <end position="185"/>
    </location>
</feature>
<name>A0AA41R1Q1_9BACT</name>
<dbReference type="PROSITE" id="PS00198">
    <property type="entry name" value="4FE4S_FER_1"/>
    <property type="match status" value="1"/>
</dbReference>
<comment type="similarity">
    <text evidence="2">Belongs to the succinate dehydrogenase/fumarate reductase iron-sulfur protein family.</text>
</comment>
<evidence type="ECO:0000256" key="3">
    <source>
        <dbReference type="ARBA" id="ARBA00022723"/>
    </source>
</evidence>
<dbReference type="GO" id="GO:0046872">
    <property type="term" value="F:metal ion binding"/>
    <property type="evidence" value="ECO:0007669"/>
    <property type="project" value="UniProtKB-KW"/>
</dbReference>
<keyword evidence="3" id="KW-0479">Metal-binding</keyword>
<gene>
    <name evidence="8" type="ORF">MRX98_08155</name>
</gene>
<dbReference type="PROSITE" id="PS51379">
    <property type="entry name" value="4FE4S_FER_2"/>
    <property type="match status" value="1"/>
</dbReference>
<organism evidence="8 9">
    <name type="scientific">Desulfatitalea alkaliphila</name>
    <dbReference type="NCBI Taxonomy" id="2929485"/>
    <lineage>
        <taxon>Bacteria</taxon>
        <taxon>Pseudomonadati</taxon>
        <taxon>Thermodesulfobacteriota</taxon>
        <taxon>Desulfobacteria</taxon>
        <taxon>Desulfobacterales</taxon>
        <taxon>Desulfosarcinaceae</taxon>
        <taxon>Desulfatitalea</taxon>
    </lineage>
</organism>
<dbReference type="InterPro" id="IPR009051">
    <property type="entry name" value="Helical_ferredxn"/>
</dbReference>
<proteinExistence type="inferred from homology"/>
<dbReference type="InterPro" id="IPR036010">
    <property type="entry name" value="2Fe-2S_ferredoxin-like_sf"/>
</dbReference>
<evidence type="ECO:0000256" key="5">
    <source>
        <dbReference type="ARBA" id="ARBA00023014"/>
    </source>
</evidence>
<evidence type="ECO:0000256" key="2">
    <source>
        <dbReference type="ARBA" id="ARBA00009433"/>
    </source>
</evidence>
<dbReference type="Proteomes" id="UP001165427">
    <property type="component" value="Unassembled WGS sequence"/>
</dbReference>
<keyword evidence="9" id="KW-1185">Reference proteome</keyword>
<dbReference type="GO" id="GO:0022904">
    <property type="term" value="P:respiratory electron transport chain"/>
    <property type="evidence" value="ECO:0007669"/>
    <property type="project" value="TreeGrafter"/>
</dbReference>
<dbReference type="InterPro" id="IPR006058">
    <property type="entry name" value="2Fe2S_fd_BS"/>
</dbReference>